<dbReference type="Gene3D" id="3.40.50.620">
    <property type="entry name" value="HUPs"/>
    <property type="match status" value="2"/>
</dbReference>
<dbReference type="InterPro" id="IPR006015">
    <property type="entry name" value="Universal_stress_UspA"/>
</dbReference>
<evidence type="ECO:0000313" key="4">
    <source>
        <dbReference type="Proteomes" id="UP001058860"/>
    </source>
</evidence>
<gene>
    <name evidence="3" type="ORF">LRS13_18610</name>
</gene>
<evidence type="ECO:0000256" key="1">
    <source>
        <dbReference type="ARBA" id="ARBA00008791"/>
    </source>
</evidence>
<dbReference type="Pfam" id="PF00582">
    <property type="entry name" value="Usp"/>
    <property type="match status" value="2"/>
</dbReference>
<reference evidence="4" key="1">
    <citation type="submission" date="2021-11" db="EMBL/GenBank/DDBJ databases">
        <title>Cultivation dependent microbiological survey of springs from the worlds oldest radium mine currently devoted to the extraction of radon-saturated water.</title>
        <authorList>
            <person name="Kapinusova G."/>
            <person name="Smrhova T."/>
            <person name="Strejcek M."/>
            <person name="Suman J."/>
            <person name="Jani K."/>
            <person name="Pajer P."/>
            <person name="Uhlik O."/>
        </authorList>
    </citation>
    <scope>NUCLEOTIDE SEQUENCE [LARGE SCALE GENOMIC DNA]</scope>
    <source>
        <strain evidence="4">J379</strain>
    </source>
</reference>
<dbReference type="CDD" id="cd00293">
    <property type="entry name" value="USP-like"/>
    <property type="match status" value="2"/>
</dbReference>
<feature type="domain" description="UspA" evidence="2">
    <location>
        <begin position="143"/>
        <end position="281"/>
    </location>
</feature>
<dbReference type="InterPro" id="IPR006016">
    <property type="entry name" value="UspA"/>
</dbReference>
<evidence type="ECO:0000313" key="3">
    <source>
        <dbReference type="EMBL" id="UUY02681.1"/>
    </source>
</evidence>
<accession>A0ABY5PDF3</accession>
<evidence type="ECO:0000259" key="2">
    <source>
        <dbReference type="Pfam" id="PF00582"/>
    </source>
</evidence>
<dbReference type="InterPro" id="IPR014729">
    <property type="entry name" value="Rossmann-like_a/b/a_fold"/>
</dbReference>
<comment type="similarity">
    <text evidence="1">Belongs to the universal stress protein A family.</text>
</comment>
<dbReference type="Proteomes" id="UP001058860">
    <property type="component" value="Chromosome"/>
</dbReference>
<sequence length="292" mass="30006">MLTKILAGVDGSPGSRDAAALAAALGSAMGATVELVGVYHDPRVHRPGRHHPDPQAAGALEAVVGAIRDDLAPAATVRVLADHAPARGLQRAAEDDGASLLVLGSSEGGETGCVRAGRVAKQAIRSAPCPVLVVARDAAPVLRRVVAGLDGSAESQLALAAARELAGATDAELRVVAVVDDRFPVSHVPGGVVIDLADWERIVEADRAHTQAMLERLVPEAEGVERELREGDPTDGLVTAAIGADLLVVGSRRWGRLSRVVLGSTSEDLVALSPCSVLVVPRPDTEPDVSSP</sequence>
<proteinExistence type="inferred from homology"/>
<dbReference type="EMBL" id="CP088295">
    <property type="protein sequence ID" value="UUY02681.1"/>
    <property type="molecule type" value="Genomic_DNA"/>
</dbReference>
<dbReference type="SUPFAM" id="SSF52402">
    <property type="entry name" value="Adenine nucleotide alpha hydrolases-like"/>
    <property type="match status" value="2"/>
</dbReference>
<feature type="domain" description="UspA" evidence="2">
    <location>
        <begin position="1"/>
        <end position="134"/>
    </location>
</feature>
<dbReference type="PANTHER" id="PTHR46268:SF6">
    <property type="entry name" value="UNIVERSAL STRESS PROTEIN UP12"/>
    <property type="match status" value="1"/>
</dbReference>
<organism evidence="3 4">
    <name type="scientific">Svornostia abyssi</name>
    <dbReference type="NCBI Taxonomy" id="2898438"/>
    <lineage>
        <taxon>Bacteria</taxon>
        <taxon>Bacillati</taxon>
        <taxon>Actinomycetota</taxon>
        <taxon>Thermoleophilia</taxon>
        <taxon>Solirubrobacterales</taxon>
        <taxon>Baekduiaceae</taxon>
        <taxon>Svornostia</taxon>
    </lineage>
</organism>
<name>A0ABY5PDF3_9ACTN</name>
<dbReference type="PRINTS" id="PR01438">
    <property type="entry name" value="UNVRSLSTRESS"/>
</dbReference>
<protein>
    <submittedName>
        <fullName evidence="3">Universal stress protein</fullName>
    </submittedName>
</protein>
<keyword evidence="4" id="KW-1185">Reference proteome</keyword>
<dbReference type="PANTHER" id="PTHR46268">
    <property type="entry name" value="STRESS RESPONSE PROTEIN NHAX"/>
    <property type="match status" value="1"/>
</dbReference>
<dbReference type="RefSeq" id="WP_353863205.1">
    <property type="nucleotide sequence ID" value="NZ_CP088295.1"/>
</dbReference>